<sequence>MTRGLGRYGRSTGLTTSGDHVAKHRKDKPGDVPRSPSGRVPQWVMDEALGRTVDPVPFRAATGPSFLAVPTPTKRRRARAWFKALAVIGVVVAVAAALNYAGVGRPSQPSPVVVAQTAPNGPPPGFEESPIRLTSAVPAVTGTGSTHHRFSDEQNDGSSPVTWSPCRPIHYVVRTAHAPPHGAAMLDQSFTRLSQATGLVFINDGDTTEPPVNHRSTYQPERYGSRWAPVLIAWATADEVPDFGVDVAGEASVASVDTPGSGRAYVSGAVYLDPAKVTQMSTSMGEDVGRSVILHELAHLVGLAHVNDVRQIMWPRGNSARLTEYQTGDLAGLAILGQGACQPGV</sequence>
<evidence type="ECO:0000313" key="3">
    <source>
        <dbReference type="EMBL" id="CAB5021296.1"/>
    </source>
</evidence>
<dbReference type="SUPFAM" id="SSF55486">
    <property type="entry name" value="Metalloproteases ('zincins'), catalytic domain"/>
    <property type="match status" value="1"/>
</dbReference>
<evidence type="ECO:0000256" key="1">
    <source>
        <dbReference type="SAM" id="MobiDB-lite"/>
    </source>
</evidence>
<feature type="region of interest" description="Disordered" evidence="1">
    <location>
        <begin position="1"/>
        <end position="42"/>
    </location>
</feature>
<feature type="region of interest" description="Disordered" evidence="1">
    <location>
        <begin position="142"/>
        <end position="161"/>
    </location>
</feature>
<keyword evidence="2" id="KW-0812">Transmembrane</keyword>
<protein>
    <submittedName>
        <fullName evidence="3">Unannotated protein</fullName>
    </submittedName>
</protein>
<evidence type="ECO:0000256" key="2">
    <source>
        <dbReference type="SAM" id="Phobius"/>
    </source>
</evidence>
<accession>A0A6J7QWY7</accession>
<organism evidence="3">
    <name type="scientific">freshwater metagenome</name>
    <dbReference type="NCBI Taxonomy" id="449393"/>
    <lineage>
        <taxon>unclassified sequences</taxon>
        <taxon>metagenomes</taxon>
        <taxon>ecological metagenomes</taxon>
    </lineage>
</organism>
<dbReference type="GO" id="GO:0008237">
    <property type="term" value="F:metallopeptidase activity"/>
    <property type="evidence" value="ECO:0007669"/>
    <property type="project" value="InterPro"/>
</dbReference>
<feature type="region of interest" description="Disordered" evidence="1">
    <location>
        <begin position="105"/>
        <end position="130"/>
    </location>
</feature>
<reference evidence="3" key="1">
    <citation type="submission" date="2020-05" db="EMBL/GenBank/DDBJ databases">
        <authorList>
            <person name="Chiriac C."/>
            <person name="Salcher M."/>
            <person name="Ghai R."/>
            <person name="Kavagutti S V."/>
        </authorList>
    </citation>
    <scope>NUCLEOTIDE SEQUENCE</scope>
</reference>
<name>A0A6J7QWY7_9ZZZZ</name>
<feature type="transmembrane region" description="Helical" evidence="2">
    <location>
        <begin position="80"/>
        <end position="101"/>
    </location>
</feature>
<dbReference type="Gene3D" id="3.40.390.10">
    <property type="entry name" value="Collagenase (Catalytic Domain)"/>
    <property type="match status" value="1"/>
</dbReference>
<proteinExistence type="predicted"/>
<keyword evidence="2" id="KW-1133">Transmembrane helix</keyword>
<keyword evidence="2" id="KW-0472">Membrane</keyword>
<gene>
    <name evidence="3" type="ORF">UFOPK3992_01729</name>
</gene>
<dbReference type="InterPro" id="IPR024079">
    <property type="entry name" value="MetalloPept_cat_dom_sf"/>
</dbReference>
<dbReference type="EMBL" id="CAFBOZ010000294">
    <property type="protein sequence ID" value="CAB5021296.1"/>
    <property type="molecule type" value="Genomic_DNA"/>
</dbReference>
<dbReference type="AlphaFoldDB" id="A0A6J7QWY7"/>